<dbReference type="EMBL" id="JH687890">
    <property type="protein sequence ID" value="EJD35461.1"/>
    <property type="molecule type" value="Genomic_DNA"/>
</dbReference>
<gene>
    <name evidence="1" type="ORF">AURDEDRAFT_175487</name>
</gene>
<dbReference type="InParanoid" id="J0WRU0"/>
<sequence>MYARGVLRGFVRVVRLTVPSIPGGRSLLLDYALGWIGMANLRRLHIVCNGDVGCSAVSRLLMRSVSRAQLSSLTSMTIESALLKFIIPATVTSLTLIGRTSFADGGLPNGLQDLSFIQSVHMRHDLIAAVASGLERLVLDFGAFVVPRLAPDGQSGIDWQWPVLGHLTALSITAHMPLVLQLDSLRAPLHCLTLSVCLMTSNVMPRGLGELELVEPGSFTGDEARRIVSRGLDDEDAPRGRVDIGTVRIACHHDIMALTVLRKHQVNVIIAAGVPTSLPTLVLHV</sequence>
<dbReference type="AlphaFoldDB" id="J0WRU0"/>
<dbReference type="KEGG" id="adl:AURDEDRAFT_175487"/>
<keyword evidence="2" id="KW-1185">Reference proteome</keyword>
<reference evidence="2" key="1">
    <citation type="journal article" date="2012" name="Science">
        <title>The Paleozoic origin of enzymatic lignin decomposition reconstructed from 31 fungal genomes.</title>
        <authorList>
            <person name="Floudas D."/>
            <person name="Binder M."/>
            <person name="Riley R."/>
            <person name="Barry K."/>
            <person name="Blanchette R.A."/>
            <person name="Henrissat B."/>
            <person name="Martinez A.T."/>
            <person name="Otillar R."/>
            <person name="Spatafora J.W."/>
            <person name="Yadav J.S."/>
            <person name="Aerts A."/>
            <person name="Benoit I."/>
            <person name="Boyd A."/>
            <person name="Carlson A."/>
            <person name="Copeland A."/>
            <person name="Coutinho P.M."/>
            <person name="de Vries R.P."/>
            <person name="Ferreira P."/>
            <person name="Findley K."/>
            <person name="Foster B."/>
            <person name="Gaskell J."/>
            <person name="Glotzer D."/>
            <person name="Gorecki P."/>
            <person name="Heitman J."/>
            <person name="Hesse C."/>
            <person name="Hori C."/>
            <person name="Igarashi K."/>
            <person name="Jurgens J.A."/>
            <person name="Kallen N."/>
            <person name="Kersten P."/>
            <person name="Kohler A."/>
            <person name="Kuees U."/>
            <person name="Kumar T.K.A."/>
            <person name="Kuo A."/>
            <person name="LaButti K."/>
            <person name="Larrondo L.F."/>
            <person name="Lindquist E."/>
            <person name="Ling A."/>
            <person name="Lombard V."/>
            <person name="Lucas S."/>
            <person name="Lundell T."/>
            <person name="Martin R."/>
            <person name="McLaughlin D.J."/>
            <person name="Morgenstern I."/>
            <person name="Morin E."/>
            <person name="Murat C."/>
            <person name="Nagy L.G."/>
            <person name="Nolan M."/>
            <person name="Ohm R.A."/>
            <person name="Patyshakuliyeva A."/>
            <person name="Rokas A."/>
            <person name="Ruiz-Duenas F.J."/>
            <person name="Sabat G."/>
            <person name="Salamov A."/>
            <person name="Samejima M."/>
            <person name="Schmutz J."/>
            <person name="Slot J.C."/>
            <person name="St John F."/>
            <person name="Stenlid J."/>
            <person name="Sun H."/>
            <person name="Sun S."/>
            <person name="Syed K."/>
            <person name="Tsang A."/>
            <person name="Wiebenga A."/>
            <person name="Young D."/>
            <person name="Pisabarro A."/>
            <person name="Eastwood D.C."/>
            <person name="Martin F."/>
            <person name="Cullen D."/>
            <person name="Grigoriev I.V."/>
            <person name="Hibbett D.S."/>
        </authorList>
    </citation>
    <scope>NUCLEOTIDE SEQUENCE [LARGE SCALE GENOMIC DNA]</scope>
    <source>
        <strain evidence="2">TFB10046</strain>
    </source>
</reference>
<protein>
    <submittedName>
        <fullName evidence="1">Uncharacterized protein</fullName>
    </submittedName>
</protein>
<evidence type="ECO:0000313" key="1">
    <source>
        <dbReference type="EMBL" id="EJD35461.1"/>
    </source>
</evidence>
<dbReference type="Proteomes" id="UP000006514">
    <property type="component" value="Unassembled WGS sequence"/>
</dbReference>
<evidence type="ECO:0000313" key="2">
    <source>
        <dbReference type="Proteomes" id="UP000006514"/>
    </source>
</evidence>
<organism evidence="1 2">
    <name type="scientific">Auricularia subglabra (strain TFB-10046 / SS5)</name>
    <name type="common">White-rot fungus</name>
    <name type="synonym">Auricularia delicata (strain TFB10046)</name>
    <dbReference type="NCBI Taxonomy" id="717982"/>
    <lineage>
        <taxon>Eukaryota</taxon>
        <taxon>Fungi</taxon>
        <taxon>Dikarya</taxon>
        <taxon>Basidiomycota</taxon>
        <taxon>Agaricomycotina</taxon>
        <taxon>Agaricomycetes</taxon>
        <taxon>Auriculariales</taxon>
        <taxon>Auriculariaceae</taxon>
        <taxon>Auricularia</taxon>
    </lineage>
</organism>
<name>J0WRU0_AURST</name>
<proteinExistence type="predicted"/>
<accession>J0WRU0</accession>